<feature type="active site" evidence="9">
    <location>
        <position position="87"/>
    </location>
</feature>
<keyword evidence="4" id="KW-0963">Cytoplasm</keyword>
<evidence type="ECO:0000256" key="7">
    <source>
        <dbReference type="ARBA" id="ARBA00022833"/>
    </source>
</evidence>
<dbReference type="PANTHER" id="PTHR45892">
    <property type="entry name" value="AMINOACYLASE-1"/>
    <property type="match status" value="1"/>
</dbReference>
<feature type="binding site" evidence="10">
    <location>
        <position position="117"/>
    </location>
    <ligand>
        <name>Zn(2+)</name>
        <dbReference type="ChEBI" id="CHEBI:29105"/>
        <label>1</label>
    </ligand>
</feature>
<dbReference type="InterPro" id="IPR036264">
    <property type="entry name" value="Bact_exopeptidase_dim_dom"/>
</dbReference>
<feature type="binding site" evidence="10">
    <location>
        <position position="372"/>
    </location>
    <ligand>
        <name>Zn(2+)</name>
        <dbReference type="ChEBI" id="CHEBI:29105"/>
        <label>2</label>
    </ligand>
</feature>
<evidence type="ECO:0000256" key="3">
    <source>
        <dbReference type="ARBA" id="ARBA00011913"/>
    </source>
</evidence>
<dbReference type="Proteomes" id="UP001168821">
    <property type="component" value="Unassembled WGS sequence"/>
</dbReference>
<dbReference type="GO" id="GO:0005737">
    <property type="term" value="C:cytoplasm"/>
    <property type="evidence" value="ECO:0007669"/>
    <property type="project" value="UniProtKB-SubCell"/>
</dbReference>
<dbReference type="SUPFAM" id="SSF53187">
    <property type="entry name" value="Zn-dependent exopeptidases"/>
    <property type="match status" value="1"/>
</dbReference>
<dbReference type="Pfam" id="PF01546">
    <property type="entry name" value="Peptidase_M20"/>
    <property type="match status" value="1"/>
</dbReference>
<comment type="similarity">
    <text evidence="2">Belongs to the peptidase M20A family.</text>
</comment>
<dbReference type="InterPro" id="IPR010159">
    <property type="entry name" value="N-acyl_aa_amidohydrolase"/>
</dbReference>
<dbReference type="EC" id="3.5.1.14" evidence="3"/>
<keyword evidence="6" id="KW-0378">Hydrolase</keyword>
<dbReference type="Gene3D" id="3.30.70.360">
    <property type="match status" value="1"/>
</dbReference>
<evidence type="ECO:0000256" key="1">
    <source>
        <dbReference type="ARBA" id="ARBA00004496"/>
    </source>
</evidence>
<comment type="caution">
    <text evidence="12">The sequence shown here is derived from an EMBL/GenBank/DDBJ whole genome shotgun (WGS) entry which is preliminary data.</text>
</comment>
<dbReference type="NCBIfam" id="TIGR01880">
    <property type="entry name" value="Ac-peptdase-euk"/>
    <property type="match status" value="1"/>
</dbReference>
<dbReference type="PIRSF" id="PIRSF036696">
    <property type="entry name" value="ACY-1"/>
    <property type="match status" value="1"/>
</dbReference>
<dbReference type="GO" id="GO:0046872">
    <property type="term" value="F:metal ion binding"/>
    <property type="evidence" value="ECO:0007669"/>
    <property type="project" value="UniProtKB-KW"/>
</dbReference>
<protein>
    <recommendedName>
        <fullName evidence="3">N-acyl-aliphatic-L-amino acid amidohydrolase</fullName>
        <ecNumber evidence="3">3.5.1.14</ecNumber>
    </recommendedName>
    <alternativeName>
        <fullName evidence="8">N-acyl-L-amino-acid amidohydrolase</fullName>
    </alternativeName>
</protein>
<comment type="cofactor">
    <cofactor evidence="10">
        <name>Zn(2+)</name>
        <dbReference type="ChEBI" id="CHEBI:29105"/>
    </cofactor>
    <text evidence="10">Binds 2 Zn(2+) ions per subunit.</text>
</comment>
<dbReference type="InterPro" id="IPR002933">
    <property type="entry name" value="Peptidase_M20"/>
</dbReference>
<feature type="binding site" evidence="10">
    <location>
        <position position="152"/>
    </location>
    <ligand>
        <name>Zn(2+)</name>
        <dbReference type="ChEBI" id="CHEBI:29105"/>
        <label>2</label>
    </ligand>
</feature>
<keyword evidence="5 10" id="KW-0479">Metal-binding</keyword>
<keyword evidence="13" id="KW-1185">Reference proteome</keyword>
<evidence type="ECO:0000256" key="2">
    <source>
        <dbReference type="ARBA" id="ARBA00006247"/>
    </source>
</evidence>
<dbReference type="Gene3D" id="3.40.630.10">
    <property type="entry name" value="Zn peptidases"/>
    <property type="match status" value="1"/>
</dbReference>
<evidence type="ECO:0000313" key="12">
    <source>
        <dbReference type="EMBL" id="KAJ3643731.1"/>
    </source>
</evidence>
<dbReference type="EMBL" id="JALNTZ010000008">
    <property type="protein sequence ID" value="KAJ3643731.1"/>
    <property type="molecule type" value="Genomic_DNA"/>
</dbReference>
<gene>
    <name evidence="12" type="ORF">Zmor_026425</name>
</gene>
<dbReference type="AlphaFoldDB" id="A0AA38M516"/>
<evidence type="ECO:0000256" key="6">
    <source>
        <dbReference type="ARBA" id="ARBA00022801"/>
    </source>
</evidence>
<dbReference type="SUPFAM" id="SSF55031">
    <property type="entry name" value="Bacterial exopeptidase dimerisation domain"/>
    <property type="match status" value="1"/>
</dbReference>
<evidence type="ECO:0000259" key="11">
    <source>
        <dbReference type="Pfam" id="PF07687"/>
    </source>
</evidence>
<keyword evidence="7 10" id="KW-0862">Zinc</keyword>
<feature type="binding site" evidence="10">
    <location>
        <position position="85"/>
    </location>
    <ligand>
        <name>Zn(2+)</name>
        <dbReference type="ChEBI" id="CHEBI:29105"/>
        <label>1</label>
    </ligand>
</feature>
<feature type="binding site" evidence="10">
    <location>
        <position position="117"/>
    </location>
    <ligand>
        <name>Zn(2+)</name>
        <dbReference type="ChEBI" id="CHEBI:29105"/>
        <label>2</label>
    </ligand>
</feature>
<evidence type="ECO:0000256" key="8">
    <source>
        <dbReference type="ARBA" id="ARBA00029656"/>
    </source>
</evidence>
<accession>A0AA38M516</accession>
<sequence length="402" mass="45604">MIEVLETLGLQTEDEIALLNFNSYLQIPSVQPNVNYDTCVEFLGTMAESLQLPMQVLNLVEGKPIVLMTWMGTEPALPAILLNSHMDVSPVVISEWSHNPFAVEIEDQNIYARGAQDSKCIGIQYLEAVRRLKRSKTVLKRTIYLSYMPDAEIGGLKGMGAFTDWEDFGKLNIGFALDSGMATLGDKFVAFNGEKYAWNIRVCCQGTSGDAELLLDDTPGERMSRVLQKFFAFRTMEMEKLTANPDWTLANVISINLTKIEGGGRRNMVPSEFVLYFDCRIPFERMDVDELEPTMDQWCHDVSNSVLIDYTLQELPINPTRINDPYWVTFEKAVEEVEVQMFPGRTDSRHLRNAEIPVVSFSPIINTPVRLHGHDEHIGIQTFLDGITIYCRILRELGELME</sequence>
<evidence type="ECO:0000313" key="13">
    <source>
        <dbReference type="Proteomes" id="UP001168821"/>
    </source>
</evidence>
<dbReference type="InterPro" id="IPR052083">
    <property type="entry name" value="Aminoacylase-1_M20A"/>
</dbReference>
<evidence type="ECO:0000256" key="4">
    <source>
        <dbReference type="ARBA" id="ARBA00022490"/>
    </source>
</evidence>
<comment type="subcellular location">
    <subcellularLocation>
        <location evidence="1">Cytoplasm</location>
    </subcellularLocation>
</comment>
<evidence type="ECO:0000256" key="5">
    <source>
        <dbReference type="ARBA" id="ARBA00022723"/>
    </source>
</evidence>
<feature type="domain" description="Peptidase M20 dimerisation" evidence="11">
    <location>
        <begin position="251"/>
        <end position="298"/>
    </location>
</feature>
<dbReference type="InterPro" id="IPR001261">
    <property type="entry name" value="ArgE/DapE_CS"/>
</dbReference>
<dbReference type="GO" id="GO:0006520">
    <property type="term" value="P:amino acid metabolic process"/>
    <property type="evidence" value="ECO:0007669"/>
    <property type="project" value="InterPro"/>
</dbReference>
<name>A0AA38M516_9CUCU</name>
<organism evidence="12 13">
    <name type="scientific">Zophobas morio</name>
    <dbReference type="NCBI Taxonomy" id="2755281"/>
    <lineage>
        <taxon>Eukaryota</taxon>
        <taxon>Metazoa</taxon>
        <taxon>Ecdysozoa</taxon>
        <taxon>Arthropoda</taxon>
        <taxon>Hexapoda</taxon>
        <taxon>Insecta</taxon>
        <taxon>Pterygota</taxon>
        <taxon>Neoptera</taxon>
        <taxon>Endopterygota</taxon>
        <taxon>Coleoptera</taxon>
        <taxon>Polyphaga</taxon>
        <taxon>Cucujiformia</taxon>
        <taxon>Tenebrionidae</taxon>
        <taxon>Zophobas</taxon>
    </lineage>
</organism>
<evidence type="ECO:0000256" key="10">
    <source>
        <dbReference type="PIRSR" id="PIRSR036696-2"/>
    </source>
</evidence>
<evidence type="ECO:0000256" key="9">
    <source>
        <dbReference type="PIRSR" id="PIRSR036696-1"/>
    </source>
</evidence>
<dbReference type="GO" id="GO:0004046">
    <property type="term" value="F:aminoacylase activity"/>
    <property type="evidence" value="ECO:0007669"/>
    <property type="project" value="UniProtKB-EC"/>
</dbReference>
<dbReference type="InterPro" id="IPR011650">
    <property type="entry name" value="Peptidase_M20_dimer"/>
</dbReference>
<dbReference type="Pfam" id="PF07687">
    <property type="entry name" value="M20_dimer"/>
    <property type="match status" value="1"/>
</dbReference>
<proteinExistence type="inferred from homology"/>
<dbReference type="Gene3D" id="1.10.150.900">
    <property type="match status" value="1"/>
</dbReference>
<dbReference type="PANTHER" id="PTHR45892:SF1">
    <property type="entry name" value="AMINOACYLASE-1"/>
    <property type="match status" value="1"/>
</dbReference>
<reference evidence="12" key="1">
    <citation type="journal article" date="2023" name="G3 (Bethesda)">
        <title>Whole genome assemblies of Zophobas morio and Tenebrio molitor.</title>
        <authorList>
            <person name="Kaur S."/>
            <person name="Stinson S.A."/>
            <person name="diCenzo G.C."/>
        </authorList>
    </citation>
    <scope>NUCLEOTIDE SEQUENCE</scope>
    <source>
        <strain evidence="12">QUZm001</strain>
    </source>
</reference>
<dbReference type="PROSITE" id="PS00758">
    <property type="entry name" value="ARGE_DAPE_CPG2_1"/>
    <property type="match status" value="1"/>
</dbReference>